<feature type="transmembrane region" description="Helical" evidence="5">
    <location>
        <begin position="56"/>
        <end position="73"/>
    </location>
</feature>
<accession>A0AAW0X620</accession>
<comment type="caution">
    <text evidence="7">The sequence shown here is derived from an EMBL/GenBank/DDBJ whole genome shotgun (WGS) entry which is preliminary data.</text>
</comment>
<feature type="transmembrane region" description="Helical" evidence="5">
    <location>
        <begin position="150"/>
        <end position="169"/>
    </location>
</feature>
<dbReference type="InterPro" id="IPR050186">
    <property type="entry name" value="TPT_transporter"/>
</dbReference>
<keyword evidence="8" id="KW-1185">Reference proteome</keyword>
<dbReference type="PANTHER" id="PTHR11132">
    <property type="entry name" value="SOLUTE CARRIER FAMILY 35"/>
    <property type="match status" value="1"/>
</dbReference>
<feature type="transmembrane region" description="Helical" evidence="5">
    <location>
        <begin position="111"/>
        <end position="130"/>
    </location>
</feature>
<evidence type="ECO:0000259" key="6">
    <source>
        <dbReference type="Pfam" id="PF03151"/>
    </source>
</evidence>
<evidence type="ECO:0000313" key="8">
    <source>
        <dbReference type="Proteomes" id="UP001445076"/>
    </source>
</evidence>
<proteinExistence type="predicted"/>
<name>A0AAW0X620_CHEQU</name>
<keyword evidence="2 5" id="KW-0812">Transmembrane</keyword>
<dbReference type="Pfam" id="PF03151">
    <property type="entry name" value="TPT"/>
    <property type="match status" value="1"/>
</dbReference>
<dbReference type="AlphaFoldDB" id="A0AAW0X620"/>
<sequence length="256" mass="28255">MFALPAFCYSMHATLSLVALEGMNIPMYGAIKRCTPLFNLILSVVYLKKPMPSPRLITSIIIITFGCSVAAMTDPTFNGFAFLMGGASVLLQSLQQTLLQQCGENHLSPLHVLHLNSCISVVPFLILTILQGELTDVLTYEYIQDTSFHMIFTLLLVMGLLLNFSMFLCTMLNCALTTSVVGVTKSVFQTIIGFFAFGGVTLHPVNVAGIALNTTGGVMYTYEKYQDQKRKLRKTNFEDTTAQQGGWELKEKLPVI</sequence>
<evidence type="ECO:0000256" key="1">
    <source>
        <dbReference type="ARBA" id="ARBA00004141"/>
    </source>
</evidence>
<feature type="domain" description="Sugar phosphate transporter" evidence="6">
    <location>
        <begin position="5"/>
        <end position="220"/>
    </location>
</feature>
<organism evidence="7 8">
    <name type="scientific">Cherax quadricarinatus</name>
    <name type="common">Australian red claw crayfish</name>
    <dbReference type="NCBI Taxonomy" id="27406"/>
    <lineage>
        <taxon>Eukaryota</taxon>
        <taxon>Metazoa</taxon>
        <taxon>Ecdysozoa</taxon>
        <taxon>Arthropoda</taxon>
        <taxon>Crustacea</taxon>
        <taxon>Multicrustacea</taxon>
        <taxon>Malacostraca</taxon>
        <taxon>Eumalacostraca</taxon>
        <taxon>Eucarida</taxon>
        <taxon>Decapoda</taxon>
        <taxon>Pleocyemata</taxon>
        <taxon>Astacidea</taxon>
        <taxon>Parastacoidea</taxon>
        <taxon>Parastacidae</taxon>
        <taxon>Cherax</taxon>
    </lineage>
</organism>
<protein>
    <recommendedName>
        <fullName evidence="6">Sugar phosphate transporter domain-containing protein</fullName>
    </recommendedName>
</protein>
<comment type="subcellular location">
    <subcellularLocation>
        <location evidence="1">Membrane</location>
        <topology evidence="1">Multi-pass membrane protein</topology>
    </subcellularLocation>
</comment>
<gene>
    <name evidence="7" type="ORF">OTU49_003291</name>
</gene>
<evidence type="ECO:0000256" key="2">
    <source>
        <dbReference type="ARBA" id="ARBA00022692"/>
    </source>
</evidence>
<evidence type="ECO:0000313" key="7">
    <source>
        <dbReference type="EMBL" id="KAK8739965.1"/>
    </source>
</evidence>
<keyword evidence="4 5" id="KW-0472">Membrane</keyword>
<reference evidence="7 8" key="1">
    <citation type="journal article" date="2024" name="BMC Genomics">
        <title>Genome assembly of redclaw crayfish (Cherax quadricarinatus) provides insights into its immune adaptation and hypoxia tolerance.</title>
        <authorList>
            <person name="Liu Z."/>
            <person name="Zheng J."/>
            <person name="Li H."/>
            <person name="Fang K."/>
            <person name="Wang S."/>
            <person name="He J."/>
            <person name="Zhou D."/>
            <person name="Weng S."/>
            <person name="Chi M."/>
            <person name="Gu Z."/>
            <person name="He J."/>
            <person name="Li F."/>
            <person name="Wang M."/>
        </authorList>
    </citation>
    <scope>NUCLEOTIDE SEQUENCE [LARGE SCALE GENOMIC DNA]</scope>
    <source>
        <strain evidence="7">ZL_2023a</strain>
    </source>
</reference>
<dbReference type="Proteomes" id="UP001445076">
    <property type="component" value="Unassembled WGS sequence"/>
</dbReference>
<keyword evidence="3 5" id="KW-1133">Transmembrane helix</keyword>
<evidence type="ECO:0000256" key="4">
    <source>
        <dbReference type="ARBA" id="ARBA00023136"/>
    </source>
</evidence>
<dbReference type="GO" id="GO:0016020">
    <property type="term" value="C:membrane"/>
    <property type="evidence" value="ECO:0007669"/>
    <property type="project" value="UniProtKB-SubCell"/>
</dbReference>
<evidence type="ECO:0000256" key="3">
    <source>
        <dbReference type="ARBA" id="ARBA00022989"/>
    </source>
</evidence>
<dbReference type="InterPro" id="IPR004853">
    <property type="entry name" value="Sugar_P_trans_dom"/>
</dbReference>
<dbReference type="EMBL" id="JARKIK010000035">
    <property type="protein sequence ID" value="KAK8739965.1"/>
    <property type="molecule type" value="Genomic_DNA"/>
</dbReference>
<evidence type="ECO:0000256" key="5">
    <source>
        <dbReference type="SAM" id="Phobius"/>
    </source>
</evidence>